<keyword evidence="4" id="KW-0413">Isomerase</keyword>
<comment type="similarity">
    <text evidence="1">Belongs to the methylmalonyl-CoA epimerase family.</text>
</comment>
<dbReference type="InterPro" id="IPR051785">
    <property type="entry name" value="MMCE/EMCE_epimerase"/>
</dbReference>
<evidence type="ECO:0000256" key="2">
    <source>
        <dbReference type="ARBA" id="ARBA00022723"/>
    </source>
</evidence>
<evidence type="ECO:0000313" key="4">
    <source>
        <dbReference type="EMBL" id="MDQ0205631.1"/>
    </source>
</evidence>
<dbReference type="InterPro" id="IPR017515">
    <property type="entry name" value="MeMalonyl-CoA_epimerase"/>
</dbReference>
<dbReference type="Proteomes" id="UP001225034">
    <property type="component" value="Unassembled WGS sequence"/>
</dbReference>
<organism evidence="4 5">
    <name type="scientific">Alkalicoccobacillus murimartini</name>
    <dbReference type="NCBI Taxonomy" id="171685"/>
    <lineage>
        <taxon>Bacteria</taxon>
        <taxon>Bacillati</taxon>
        <taxon>Bacillota</taxon>
        <taxon>Bacilli</taxon>
        <taxon>Bacillales</taxon>
        <taxon>Bacillaceae</taxon>
        <taxon>Alkalicoccobacillus</taxon>
    </lineage>
</organism>
<dbReference type="EC" id="5.1.99.1" evidence="4"/>
<dbReference type="NCBIfam" id="TIGR03081">
    <property type="entry name" value="metmalonyl_epim"/>
    <property type="match status" value="1"/>
</dbReference>
<dbReference type="SUPFAM" id="SSF54593">
    <property type="entry name" value="Glyoxalase/Bleomycin resistance protein/Dihydroxybiphenyl dioxygenase"/>
    <property type="match status" value="1"/>
</dbReference>
<sequence length="148" mass="16290">MSNQWQQAETHIAIAVYSIQAARGFYEHKLGLSWVKEEVVQEQGVKLALLKAGSTNIELLEPLTEDSPVAKFLQKNGEGIHHLALGTSDLHTQMTSLKHTGISFVSNQPVSGANGTNIAFIPPNQTHGVLLELCEKQGFKRETENEML</sequence>
<dbReference type="EMBL" id="JAUSUA010000001">
    <property type="protein sequence ID" value="MDQ0205631.1"/>
    <property type="molecule type" value="Genomic_DNA"/>
</dbReference>
<gene>
    <name evidence="4" type="ORF">J2S05_000405</name>
</gene>
<keyword evidence="2" id="KW-0479">Metal-binding</keyword>
<name>A0ABT9YD28_9BACI</name>
<proteinExistence type="inferred from homology"/>
<dbReference type="InterPro" id="IPR029068">
    <property type="entry name" value="Glyas_Bleomycin-R_OHBP_Dase"/>
</dbReference>
<dbReference type="PROSITE" id="PS00934">
    <property type="entry name" value="GLYOXALASE_I_1"/>
    <property type="match status" value="1"/>
</dbReference>
<dbReference type="InterPro" id="IPR037523">
    <property type="entry name" value="VOC_core"/>
</dbReference>
<dbReference type="GO" id="GO:0004493">
    <property type="term" value="F:methylmalonyl-CoA epimerase activity"/>
    <property type="evidence" value="ECO:0007669"/>
    <property type="project" value="UniProtKB-EC"/>
</dbReference>
<evidence type="ECO:0000313" key="5">
    <source>
        <dbReference type="Proteomes" id="UP001225034"/>
    </source>
</evidence>
<dbReference type="PANTHER" id="PTHR43048">
    <property type="entry name" value="METHYLMALONYL-COA EPIMERASE"/>
    <property type="match status" value="1"/>
</dbReference>
<protein>
    <submittedName>
        <fullName evidence="4">Methylmalonyl-CoA/ethylmalonyl-CoA epimerase</fullName>
        <ecNumber evidence="4">5.1.99.1</ecNumber>
    </submittedName>
</protein>
<dbReference type="CDD" id="cd07249">
    <property type="entry name" value="MMCE"/>
    <property type="match status" value="1"/>
</dbReference>
<dbReference type="InterPro" id="IPR018146">
    <property type="entry name" value="Glyoxalase_1_CS"/>
</dbReference>
<keyword evidence="5" id="KW-1185">Reference proteome</keyword>
<feature type="domain" description="VOC" evidence="3">
    <location>
        <begin position="8"/>
        <end position="136"/>
    </location>
</feature>
<comment type="caution">
    <text evidence="4">The sequence shown here is derived from an EMBL/GenBank/DDBJ whole genome shotgun (WGS) entry which is preliminary data.</text>
</comment>
<evidence type="ECO:0000256" key="1">
    <source>
        <dbReference type="ARBA" id="ARBA00009308"/>
    </source>
</evidence>
<dbReference type="PROSITE" id="PS51819">
    <property type="entry name" value="VOC"/>
    <property type="match status" value="1"/>
</dbReference>
<dbReference type="PANTHER" id="PTHR43048:SF3">
    <property type="entry name" value="METHYLMALONYL-COA EPIMERASE, MITOCHONDRIAL"/>
    <property type="match status" value="1"/>
</dbReference>
<dbReference type="Pfam" id="PF13669">
    <property type="entry name" value="Glyoxalase_4"/>
    <property type="match status" value="1"/>
</dbReference>
<dbReference type="Gene3D" id="3.10.180.10">
    <property type="entry name" value="2,3-Dihydroxybiphenyl 1,2-Dioxygenase, domain 1"/>
    <property type="match status" value="1"/>
</dbReference>
<reference evidence="4 5" key="1">
    <citation type="submission" date="2023-07" db="EMBL/GenBank/DDBJ databases">
        <title>Genomic Encyclopedia of Type Strains, Phase IV (KMG-IV): sequencing the most valuable type-strain genomes for metagenomic binning, comparative biology and taxonomic classification.</title>
        <authorList>
            <person name="Goeker M."/>
        </authorList>
    </citation>
    <scope>NUCLEOTIDE SEQUENCE [LARGE SCALE GENOMIC DNA]</scope>
    <source>
        <strain evidence="4 5">DSM 19154</strain>
    </source>
</reference>
<evidence type="ECO:0000259" key="3">
    <source>
        <dbReference type="PROSITE" id="PS51819"/>
    </source>
</evidence>
<accession>A0ABT9YD28</accession>
<dbReference type="RefSeq" id="WP_306979441.1">
    <property type="nucleotide sequence ID" value="NZ_JAUSUA010000001.1"/>
</dbReference>